<feature type="region of interest" description="Disordered" evidence="1">
    <location>
        <begin position="731"/>
        <end position="790"/>
    </location>
</feature>
<proteinExistence type="predicted"/>
<evidence type="ECO:0000313" key="3">
    <source>
        <dbReference type="Proteomes" id="UP000217154"/>
    </source>
</evidence>
<evidence type="ECO:0000313" key="2">
    <source>
        <dbReference type="EMBL" id="ATA55342.1"/>
    </source>
</evidence>
<dbReference type="AlphaFoldDB" id="A0A250DM67"/>
<dbReference type="RefSeq" id="WP_095745715.1">
    <property type="nucleotide sequence ID" value="NZ_CP023284.1"/>
</dbReference>
<sequence length="790" mass="81931">MTILESDIKLVATQVMDDVPEGGGAPTSIVIPDGKSNAVFKDISEVDRAQGDVSIMKVAATVQTLNTDTALGGTVGIARPPLDPNVSATLFVTNDFFDRRAAIQARMEAYTTPGEEFTGYLLANHVEGQKSLLIFQRPGATPPTVNSTLQISGGGNSEAVRLVSVKVENRTYSYSTSGAFVDYQAQVCVCELQNGLKHDYSGTPANRLFERTQTAAAINRMLVADAARFYGVSRLVVNAATGDLSVKVDRIDTQIAPTSTTEISITDTSAAGSSIALVRSGAGVVTLTTAALMGPNATFTLGNPFYAGTLSIATSAGTITDDGGRLKLGALTIGTASYVGGTLTFASDAPQITGTKAISFGPAAAPIELADSASIAVTAENRRINYPLTILPPPAPGTLRVAYRAGANWYELADDGAGRLRGADSSIGSGAVDYVTGTIAPTLGVLPDVGSEVLYFWGAKVNYRDRSGTLPAAVLIRLALDNQAAQSSTITVDWNDGAARQASDNGSGALTGDATGPVSYATSTIDLRPNTLPPSSVAFTVGYSHGTPETKTFPAPARDVDGGITLNLGKTNIAPRSVALSWNLVLMSTGGVPADMWAPQNFASTKTITDNGSGKLVDGLGVEFGTITYATGVAKLYPEAVVTVPVPQWAVNQLGVLGTVLSPNLPGAFRNTLTGYTYVPLNATLPADASALVTADFRVAGGGTAKSQVFNQPKLSIQLLPNASEAGVPGSVNFTVGERPTSTGRARFTPTSIRPPARPRRPAPTTTPPTRRASTPGRPRRRARSPSTVC</sequence>
<evidence type="ECO:0000256" key="1">
    <source>
        <dbReference type="SAM" id="MobiDB-lite"/>
    </source>
</evidence>
<gene>
    <name evidence="2" type="ORF">CKY39_20560</name>
</gene>
<organism evidence="2 3">
    <name type="scientific">Variovorax boronicumulans</name>
    <dbReference type="NCBI Taxonomy" id="436515"/>
    <lineage>
        <taxon>Bacteria</taxon>
        <taxon>Pseudomonadati</taxon>
        <taxon>Pseudomonadota</taxon>
        <taxon>Betaproteobacteria</taxon>
        <taxon>Burkholderiales</taxon>
        <taxon>Comamonadaceae</taxon>
        <taxon>Variovorax</taxon>
    </lineage>
</organism>
<protein>
    <submittedName>
        <fullName evidence="2">Uncharacterized protein</fullName>
    </submittedName>
</protein>
<name>A0A250DM67_9BURK</name>
<dbReference type="KEGG" id="vbo:CKY39_20560"/>
<reference evidence="2 3" key="1">
    <citation type="submission" date="2017-09" db="EMBL/GenBank/DDBJ databases">
        <title>The diverse metabolic capabilities of V. boronicumulans make it an excellent choice for continued studies on novel biodegradation.</title>
        <authorList>
            <person name="Sun S."/>
        </authorList>
    </citation>
    <scope>NUCLEOTIDE SEQUENCE [LARGE SCALE GENOMIC DNA]</scope>
    <source>
        <strain evidence="2 3">J1</strain>
    </source>
</reference>
<accession>A0A250DM67</accession>
<dbReference type="Proteomes" id="UP000217154">
    <property type="component" value="Chromosome"/>
</dbReference>
<feature type="compositionally biased region" description="Low complexity" evidence="1">
    <location>
        <begin position="768"/>
        <end position="777"/>
    </location>
</feature>
<dbReference type="EMBL" id="CP023284">
    <property type="protein sequence ID" value="ATA55342.1"/>
    <property type="molecule type" value="Genomic_DNA"/>
</dbReference>